<dbReference type="Pfam" id="PF00069">
    <property type="entry name" value="Pkinase"/>
    <property type="match status" value="1"/>
</dbReference>
<dbReference type="InterPro" id="IPR047173">
    <property type="entry name" value="STRAD_A/B-like"/>
</dbReference>
<comment type="similarity">
    <text evidence="1">Belongs to the protein kinase superfamily. STE Ser/Thr protein kinase family. STE20 subfamily.</text>
</comment>
<dbReference type="InterPro" id="IPR000719">
    <property type="entry name" value="Prot_kinase_dom"/>
</dbReference>
<keyword evidence="4" id="KW-1185">Reference proteome</keyword>
<sequence length="351" mass="39470">MSNLDINLNDYKIISTLGQCFEGKAIVSLAKHVPTNTMVAVKKFIMDMIKDNALVDFEIILMRQLLHPNILPYFTSFVNGPNVYVVSPLMAYGSCQDLLNQHFNEGLCEQAIVIILRDLLDALNYIHKKGYIHRAIRASHVLVSSTGKACLTGFRYACPIVCNGKWQKTIHSFPSSTKANLNWLSPELLEQNLLGYNEKSDIYSVGMVICELANGSEPFAGMSSTLMLTEKVRGCTPQLLDYTTVPRDINGDCSGGDGDISLKIINRRFSDNIHEMAAQCLNREPFYRPSAEQLLKHSLFKTIKNSLPLTDLLKPAIPLSDRVAFNKEDIENLDTFNYFANLQINTCEWDF</sequence>
<proteinExistence type="inferred from homology"/>
<evidence type="ECO:0000313" key="3">
    <source>
        <dbReference type="EMBL" id="KAL1513730.1"/>
    </source>
</evidence>
<dbReference type="PROSITE" id="PS50011">
    <property type="entry name" value="PROTEIN_KINASE_DOM"/>
    <property type="match status" value="1"/>
</dbReference>
<feature type="domain" description="Protein kinase" evidence="2">
    <location>
        <begin position="11"/>
        <end position="300"/>
    </location>
</feature>
<dbReference type="Gene3D" id="3.30.200.20">
    <property type="entry name" value="Phosphorylase Kinase, domain 1"/>
    <property type="match status" value="1"/>
</dbReference>
<dbReference type="InterPro" id="IPR011009">
    <property type="entry name" value="Kinase-like_dom_sf"/>
</dbReference>
<dbReference type="AlphaFoldDB" id="A0ABD1F809"/>
<evidence type="ECO:0000313" key="4">
    <source>
        <dbReference type="Proteomes" id="UP001566132"/>
    </source>
</evidence>
<accession>A0ABD1F809</accession>
<dbReference type="Gene3D" id="1.10.510.10">
    <property type="entry name" value="Transferase(Phosphotransferase) domain 1"/>
    <property type="match status" value="1"/>
</dbReference>
<name>A0ABD1F809_HYPHA</name>
<dbReference type="SUPFAM" id="SSF56112">
    <property type="entry name" value="Protein kinase-like (PK-like)"/>
    <property type="match status" value="1"/>
</dbReference>
<gene>
    <name evidence="3" type="ORF">ABEB36_003102</name>
</gene>
<dbReference type="EMBL" id="JBDJPC010000002">
    <property type="protein sequence ID" value="KAL1513730.1"/>
    <property type="molecule type" value="Genomic_DNA"/>
</dbReference>
<evidence type="ECO:0000259" key="2">
    <source>
        <dbReference type="PROSITE" id="PS50011"/>
    </source>
</evidence>
<evidence type="ECO:0000256" key="1">
    <source>
        <dbReference type="ARBA" id="ARBA00008874"/>
    </source>
</evidence>
<dbReference type="PANTHER" id="PTHR48014:SF21">
    <property type="entry name" value="SERINE_THREONINE-PROTEIN KINASE FRAY2"/>
    <property type="match status" value="1"/>
</dbReference>
<reference evidence="3 4" key="1">
    <citation type="submission" date="2024-05" db="EMBL/GenBank/DDBJ databases">
        <title>Genetic variation in Jamaican populations of the coffee berry borer (Hypothenemus hampei).</title>
        <authorList>
            <person name="Errbii M."/>
            <person name="Myrie A."/>
        </authorList>
    </citation>
    <scope>NUCLEOTIDE SEQUENCE [LARGE SCALE GENOMIC DNA]</scope>
    <source>
        <strain evidence="3">JA-Hopewell-2020-01-JO</strain>
        <tissue evidence="3">Whole body</tissue>
    </source>
</reference>
<organism evidence="3 4">
    <name type="scientific">Hypothenemus hampei</name>
    <name type="common">Coffee berry borer</name>
    <dbReference type="NCBI Taxonomy" id="57062"/>
    <lineage>
        <taxon>Eukaryota</taxon>
        <taxon>Metazoa</taxon>
        <taxon>Ecdysozoa</taxon>
        <taxon>Arthropoda</taxon>
        <taxon>Hexapoda</taxon>
        <taxon>Insecta</taxon>
        <taxon>Pterygota</taxon>
        <taxon>Neoptera</taxon>
        <taxon>Endopterygota</taxon>
        <taxon>Coleoptera</taxon>
        <taxon>Polyphaga</taxon>
        <taxon>Cucujiformia</taxon>
        <taxon>Curculionidae</taxon>
        <taxon>Scolytinae</taxon>
        <taxon>Hypothenemus</taxon>
    </lineage>
</organism>
<comment type="caution">
    <text evidence="3">The sequence shown here is derived from an EMBL/GenBank/DDBJ whole genome shotgun (WGS) entry which is preliminary data.</text>
</comment>
<protein>
    <recommendedName>
        <fullName evidence="2">Protein kinase domain-containing protein</fullName>
    </recommendedName>
</protein>
<dbReference type="PANTHER" id="PTHR48014">
    <property type="entry name" value="SERINE/THREONINE-PROTEIN KINASE FRAY2"/>
    <property type="match status" value="1"/>
</dbReference>
<dbReference type="Proteomes" id="UP001566132">
    <property type="component" value="Unassembled WGS sequence"/>
</dbReference>